<comment type="caution">
    <text evidence="3">The sequence shown here is derived from an EMBL/GenBank/DDBJ whole genome shotgun (WGS) entry which is preliminary data.</text>
</comment>
<sequence>MSVSRSLGITLFRPTSQSLLQAVQQAEAAGVPMAWVPSEPVGPDALTTLAVAAANTQQINLGTGITVTYTRHPLTLANQVLTVAELAPQRFRLGIGVSHPFVVESMYGVPFQKPINYLREYVNILRNLLWTGEVHHHGDNFNVEAQLPLILRPPKHQSCWQLYRKTCLNWLARFQMARWSPGDCCPI</sequence>
<dbReference type="PANTHER" id="PTHR43244">
    <property type="match status" value="1"/>
</dbReference>
<dbReference type="Proteomes" id="UP000287188">
    <property type="component" value="Unassembled WGS sequence"/>
</dbReference>
<dbReference type="SUPFAM" id="SSF51679">
    <property type="entry name" value="Bacterial luciferase-like"/>
    <property type="match status" value="1"/>
</dbReference>
<proteinExistence type="predicted"/>
<name>A0A402AZ63_9CHLR</name>
<evidence type="ECO:0000259" key="2">
    <source>
        <dbReference type="Pfam" id="PF00296"/>
    </source>
</evidence>
<protein>
    <recommendedName>
        <fullName evidence="2">Luciferase-like domain-containing protein</fullName>
    </recommendedName>
</protein>
<dbReference type="AlphaFoldDB" id="A0A402AZ63"/>
<organism evidence="3 4">
    <name type="scientific">Dictyobacter kobayashii</name>
    <dbReference type="NCBI Taxonomy" id="2014872"/>
    <lineage>
        <taxon>Bacteria</taxon>
        <taxon>Bacillati</taxon>
        <taxon>Chloroflexota</taxon>
        <taxon>Ktedonobacteria</taxon>
        <taxon>Ktedonobacterales</taxon>
        <taxon>Dictyobacteraceae</taxon>
        <taxon>Dictyobacter</taxon>
    </lineage>
</organism>
<evidence type="ECO:0000256" key="1">
    <source>
        <dbReference type="ARBA" id="ARBA00023002"/>
    </source>
</evidence>
<dbReference type="RefSeq" id="WP_246035724.1">
    <property type="nucleotide sequence ID" value="NZ_BIFS01000002.1"/>
</dbReference>
<dbReference type="PANTHER" id="PTHR43244:SF1">
    <property type="entry name" value="5,10-METHYLENETETRAHYDROMETHANOPTERIN REDUCTASE"/>
    <property type="match status" value="1"/>
</dbReference>
<dbReference type="GO" id="GO:0016705">
    <property type="term" value="F:oxidoreductase activity, acting on paired donors, with incorporation or reduction of molecular oxygen"/>
    <property type="evidence" value="ECO:0007669"/>
    <property type="project" value="InterPro"/>
</dbReference>
<accession>A0A402AZ63</accession>
<reference evidence="4" key="1">
    <citation type="submission" date="2018-12" db="EMBL/GenBank/DDBJ databases">
        <title>Tengunoibacter tsumagoiensis gen. nov., sp. nov., Dictyobacter kobayashii sp. nov., D. alpinus sp. nov., and D. joshuensis sp. nov. and description of Dictyobacteraceae fam. nov. within the order Ktedonobacterales isolated from Tengu-no-mugimeshi.</title>
        <authorList>
            <person name="Wang C.M."/>
            <person name="Zheng Y."/>
            <person name="Sakai Y."/>
            <person name="Toyoda A."/>
            <person name="Minakuchi Y."/>
            <person name="Abe K."/>
            <person name="Yokota A."/>
            <person name="Yabe S."/>
        </authorList>
    </citation>
    <scope>NUCLEOTIDE SEQUENCE [LARGE SCALE GENOMIC DNA]</scope>
    <source>
        <strain evidence="4">Uno11</strain>
    </source>
</reference>
<keyword evidence="4" id="KW-1185">Reference proteome</keyword>
<evidence type="ECO:0000313" key="4">
    <source>
        <dbReference type="Proteomes" id="UP000287188"/>
    </source>
</evidence>
<dbReference type="InterPro" id="IPR011251">
    <property type="entry name" value="Luciferase-like_dom"/>
</dbReference>
<dbReference type="Gene3D" id="3.20.20.30">
    <property type="entry name" value="Luciferase-like domain"/>
    <property type="match status" value="1"/>
</dbReference>
<dbReference type="Pfam" id="PF00296">
    <property type="entry name" value="Bac_luciferase"/>
    <property type="match status" value="1"/>
</dbReference>
<dbReference type="InterPro" id="IPR036661">
    <property type="entry name" value="Luciferase-like_sf"/>
</dbReference>
<gene>
    <name evidence="3" type="ORF">KDK_81990</name>
</gene>
<feature type="domain" description="Luciferase-like" evidence="2">
    <location>
        <begin position="17"/>
        <end position="156"/>
    </location>
</feature>
<dbReference type="InterPro" id="IPR050564">
    <property type="entry name" value="F420-G6PD/mer"/>
</dbReference>
<evidence type="ECO:0000313" key="3">
    <source>
        <dbReference type="EMBL" id="GCE24399.1"/>
    </source>
</evidence>
<keyword evidence="1" id="KW-0560">Oxidoreductase</keyword>
<dbReference type="EMBL" id="BIFS01000002">
    <property type="protein sequence ID" value="GCE24399.1"/>
    <property type="molecule type" value="Genomic_DNA"/>
</dbReference>